<dbReference type="InterPro" id="IPR052359">
    <property type="entry name" value="HTH-type_reg/antitoxin"/>
</dbReference>
<dbReference type="SUPFAM" id="SSF47413">
    <property type="entry name" value="lambda repressor-like DNA-binding domains"/>
    <property type="match status" value="1"/>
</dbReference>
<gene>
    <name evidence="5" type="ORF">AS194_06905</name>
</gene>
<keyword evidence="2 5" id="KW-0238">DNA-binding</keyword>
<keyword evidence="1" id="KW-0805">Transcription regulation</keyword>
<dbReference type="NCBIfam" id="NF041265">
    <property type="entry name" value="NadS"/>
    <property type="match status" value="1"/>
</dbReference>
<dbReference type="PANTHER" id="PTHR36511">
    <property type="entry name" value="MERR FAMILY BACTERIAL REGULATORY PROTEIN"/>
    <property type="match status" value="1"/>
</dbReference>
<comment type="caution">
    <text evidence="5">The sequence shown here is derived from an EMBL/GenBank/DDBJ whole genome shotgun (WGS) entry which is preliminary data.</text>
</comment>
<evidence type="ECO:0000256" key="1">
    <source>
        <dbReference type="ARBA" id="ARBA00023015"/>
    </source>
</evidence>
<protein>
    <submittedName>
        <fullName evidence="5">DNA-binding protein</fullName>
    </submittedName>
</protein>
<dbReference type="InterPro" id="IPR010982">
    <property type="entry name" value="Lambda_DNA-bd_dom_sf"/>
</dbReference>
<dbReference type="GO" id="GO:0003677">
    <property type="term" value="F:DNA binding"/>
    <property type="evidence" value="ECO:0007669"/>
    <property type="project" value="UniProtKB-KW"/>
</dbReference>
<accession>A0A0T6DSE9</accession>
<keyword evidence="3" id="KW-0804">Transcription</keyword>
<organism evidence="5 6">
    <name type="scientific">Psychrobacter piscatorii</name>
    <dbReference type="NCBI Taxonomy" id="554343"/>
    <lineage>
        <taxon>Bacteria</taxon>
        <taxon>Pseudomonadati</taxon>
        <taxon>Pseudomonadota</taxon>
        <taxon>Gammaproteobacteria</taxon>
        <taxon>Moraxellales</taxon>
        <taxon>Moraxellaceae</taxon>
        <taxon>Psychrobacter</taxon>
    </lineage>
</organism>
<dbReference type="Proteomes" id="UP000051202">
    <property type="component" value="Unassembled WGS sequence"/>
</dbReference>
<evidence type="ECO:0000313" key="6">
    <source>
        <dbReference type="Proteomes" id="UP000051202"/>
    </source>
</evidence>
<dbReference type="InterPro" id="IPR047761">
    <property type="entry name" value="NadS-like"/>
</dbReference>
<dbReference type="PROSITE" id="PS50943">
    <property type="entry name" value="HTH_CROC1"/>
    <property type="match status" value="1"/>
</dbReference>
<evidence type="ECO:0000313" key="5">
    <source>
        <dbReference type="EMBL" id="KRU22803.1"/>
    </source>
</evidence>
<dbReference type="RefSeq" id="WP_058024381.1">
    <property type="nucleotide sequence ID" value="NZ_LNDJ01000057.1"/>
</dbReference>
<evidence type="ECO:0000256" key="3">
    <source>
        <dbReference type="ARBA" id="ARBA00023163"/>
    </source>
</evidence>
<keyword evidence="6" id="KW-1185">Reference proteome</keyword>
<dbReference type="CDD" id="cd00093">
    <property type="entry name" value="HTH_XRE"/>
    <property type="match status" value="1"/>
</dbReference>
<dbReference type="Pfam" id="PF01381">
    <property type="entry name" value="HTH_3"/>
    <property type="match status" value="1"/>
</dbReference>
<dbReference type="Gene3D" id="1.10.260.40">
    <property type="entry name" value="lambda repressor-like DNA-binding domains"/>
    <property type="match status" value="1"/>
</dbReference>
<dbReference type="EMBL" id="LNDJ01000057">
    <property type="protein sequence ID" value="KRU22803.1"/>
    <property type="molecule type" value="Genomic_DNA"/>
</dbReference>
<name>A0A0T6DSE9_9GAMM</name>
<evidence type="ECO:0000256" key="2">
    <source>
        <dbReference type="ARBA" id="ARBA00023125"/>
    </source>
</evidence>
<proteinExistence type="predicted"/>
<dbReference type="InterPro" id="IPR001387">
    <property type="entry name" value="Cro/C1-type_HTH"/>
</dbReference>
<dbReference type="SMART" id="SM00530">
    <property type="entry name" value="HTH_XRE"/>
    <property type="match status" value="1"/>
</dbReference>
<reference evidence="5 6" key="1">
    <citation type="submission" date="2015-11" db="EMBL/GenBank/DDBJ databases">
        <title>Permanent draft genome of Psychrobacter piscatorii LQ58.</title>
        <authorList>
            <person name="Zhou M."/>
            <person name="Dong B."/>
            <person name="Liu Q."/>
        </authorList>
    </citation>
    <scope>NUCLEOTIDE SEQUENCE [LARGE SCALE GENOMIC DNA]</scope>
    <source>
        <strain evidence="5 6">LQ58</strain>
    </source>
</reference>
<dbReference type="AlphaFoldDB" id="A0A0T6DSE9"/>
<feature type="domain" description="HTH cro/C1-type" evidence="4">
    <location>
        <begin position="37"/>
        <end position="90"/>
    </location>
</feature>
<dbReference type="PANTHER" id="PTHR36511:SF4">
    <property type="entry name" value="ANTITOXIN MQSA"/>
    <property type="match status" value="1"/>
</dbReference>
<sequence length="93" mass="10390">MSNEFYDDLSTSLNQALAIAKGQAQPSRQFTHDVPSIKEIRTKTGLSQQQFADKLNISSRTLQNWEQGTRNPTGAAVTLMRLLNKKPELITEA</sequence>
<evidence type="ECO:0000259" key="4">
    <source>
        <dbReference type="PROSITE" id="PS50943"/>
    </source>
</evidence>
<dbReference type="STRING" id="554343.AS194_06905"/>